<keyword evidence="3" id="KW-1185">Reference proteome</keyword>
<sequence>MQTERDDVEEEDAAPSPPKTTKSDGKKGQPKRTQRRRKVRWLKPLERVTMLTKAGCSEKRIYRMMMESSEIAMSRRLTLRRQSVAHEGAAHQKKETLEDVCRAFNDWRFNQGKCTL</sequence>
<evidence type="ECO:0000313" key="2">
    <source>
        <dbReference type="EMBL" id="POM67857.1"/>
    </source>
</evidence>
<accession>A0A2P4XQQ3</accession>
<evidence type="ECO:0000313" key="3">
    <source>
        <dbReference type="Proteomes" id="UP000237271"/>
    </source>
</evidence>
<gene>
    <name evidence="2" type="ORF">PHPALM_16061</name>
</gene>
<dbReference type="OrthoDB" id="71769at2759"/>
<protein>
    <submittedName>
        <fullName evidence="2">Uncharacterized protein</fullName>
    </submittedName>
</protein>
<proteinExistence type="predicted"/>
<comment type="caution">
    <text evidence="2">The sequence shown here is derived from an EMBL/GenBank/DDBJ whole genome shotgun (WGS) entry which is preliminary data.</text>
</comment>
<dbReference type="Proteomes" id="UP000237271">
    <property type="component" value="Unassembled WGS sequence"/>
</dbReference>
<evidence type="ECO:0000256" key="1">
    <source>
        <dbReference type="SAM" id="MobiDB-lite"/>
    </source>
</evidence>
<organism evidence="2 3">
    <name type="scientific">Phytophthora palmivora</name>
    <dbReference type="NCBI Taxonomy" id="4796"/>
    <lineage>
        <taxon>Eukaryota</taxon>
        <taxon>Sar</taxon>
        <taxon>Stramenopiles</taxon>
        <taxon>Oomycota</taxon>
        <taxon>Peronosporomycetes</taxon>
        <taxon>Peronosporales</taxon>
        <taxon>Peronosporaceae</taxon>
        <taxon>Phytophthora</taxon>
    </lineage>
</organism>
<feature type="compositionally biased region" description="Acidic residues" evidence="1">
    <location>
        <begin position="1"/>
        <end position="13"/>
    </location>
</feature>
<reference evidence="2 3" key="1">
    <citation type="journal article" date="2017" name="Genome Biol. Evol.">
        <title>Phytophthora megakarya and P. palmivora, closely related causal agents of cacao black pod rot, underwent increases in genome sizes and gene numbers by different mechanisms.</title>
        <authorList>
            <person name="Ali S.S."/>
            <person name="Shao J."/>
            <person name="Lary D.J."/>
            <person name="Kronmiller B."/>
            <person name="Shen D."/>
            <person name="Strem M.D."/>
            <person name="Amoako-Attah I."/>
            <person name="Akrofi A.Y."/>
            <person name="Begoude B.A."/>
            <person name="Ten Hoopen G.M."/>
            <person name="Coulibaly K."/>
            <person name="Kebe B.I."/>
            <person name="Melnick R.L."/>
            <person name="Guiltinan M.J."/>
            <person name="Tyler B.M."/>
            <person name="Meinhardt L.W."/>
            <person name="Bailey B.A."/>
        </authorList>
    </citation>
    <scope>NUCLEOTIDE SEQUENCE [LARGE SCALE GENOMIC DNA]</scope>
    <source>
        <strain evidence="3">sbr112.9</strain>
    </source>
</reference>
<feature type="region of interest" description="Disordered" evidence="1">
    <location>
        <begin position="1"/>
        <end position="38"/>
    </location>
</feature>
<dbReference type="AlphaFoldDB" id="A0A2P4XQQ3"/>
<feature type="compositionally biased region" description="Basic residues" evidence="1">
    <location>
        <begin position="28"/>
        <end position="38"/>
    </location>
</feature>
<dbReference type="EMBL" id="NCKW01008600">
    <property type="protein sequence ID" value="POM67857.1"/>
    <property type="molecule type" value="Genomic_DNA"/>
</dbReference>
<name>A0A2P4XQQ3_9STRA</name>